<dbReference type="InterPro" id="IPR013216">
    <property type="entry name" value="Methyltransf_11"/>
</dbReference>
<keyword evidence="3" id="KW-1185">Reference proteome</keyword>
<dbReference type="STRING" id="525904.Tter_1306"/>
<dbReference type="GO" id="GO:0032259">
    <property type="term" value="P:methylation"/>
    <property type="evidence" value="ECO:0007669"/>
    <property type="project" value="UniProtKB-KW"/>
</dbReference>
<evidence type="ECO:0000313" key="2">
    <source>
        <dbReference type="EMBL" id="ACZ42214.1"/>
    </source>
</evidence>
<proteinExistence type="predicted"/>
<dbReference type="GO" id="GO:0008757">
    <property type="term" value="F:S-adenosylmethionine-dependent methyltransferase activity"/>
    <property type="evidence" value="ECO:0007669"/>
    <property type="project" value="InterPro"/>
</dbReference>
<dbReference type="KEGG" id="ttr:Tter_1306"/>
<reference evidence="3" key="1">
    <citation type="journal article" date="2010" name="Stand. Genomic Sci.">
        <title>Complete genome sequence of 'Thermobaculum terrenum' type strain (YNP1).</title>
        <authorList>
            <person name="Kiss H."/>
            <person name="Cleland D."/>
            <person name="Lapidus A."/>
            <person name="Lucas S."/>
            <person name="Glavina Del Rio T."/>
            <person name="Nolan M."/>
            <person name="Tice H."/>
            <person name="Han C."/>
            <person name="Goodwin L."/>
            <person name="Pitluck S."/>
            <person name="Liolios K."/>
            <person name="Ivanova N."/>
            <person name="Mavromatis K."/>
            <person name="Ovchinnikova G."/>
            <person name="Pati A."/>
            <person name="Chen A."/>
            <person name="Palaniappan K."/>
            <person name="Land M."/>
            <person name="Hauser L."/>
            <person name="Chang Y."/>
            <person name="Jeffries C."/>
            <person name="Lu M."/>
            <person name="Brettin T."/>
            <person name="Detter J."/>
            <person name="Goker M."/>
            <person name="Tindall B."/>
            <person name="Beck B."/>
            <person name="McDermott T."/>
            <person name="Woyke T."/>
            <person name="Bristow J."/>
            <person name="Eisen J."/>
            <person name="Markowitz V."/>
            <person name="Hugenholtz P."/>
            <person name="Kyrpides N."/>
            <person name="Klenk H."/>
            <person name="Cheng J."/>
        </authorList>
    </citation>
    <scope>NUCLEOTIDE SEQUENCE [LARGE SCALE GENOMIC DNA]</scope>
    <source>
        <strain evidence="3">ATCC BAA-798 / YNP1</strain>
    </source>
</reference>
<dbReference type="SUPFAM" id="SSF53335">
    <property type="entry name" value="S-adenosyl-L-methionine-dependent methyltransferases"/>
    <property type="match status" value="1"/>
</dbReference>
<dbReference type="HOGENOM" id="CLU_037990_14_0_0"/>
<gene>
    <name evidence="2" type="ordered locus">Tter_1306</name>
</gene>
<organism evidence="2 3">
    <name type="scientific">Thermobaculum terrenum (strain ATCC BAA-798 / CCMEE 7001 / YNP1)</name>
    <dbReference type="NCBI Taxonomy" id="525904"/>
    <lineage>
        <taxon>Bacteria</taxon>
        <taxon>Bacillati</taxon>
        <taxon>Chloroflexota</taxon>
        <taxon>Chloroflexia</taxon>
        <taxon>Candidatus Thermobaculales</taxon>
        <taxon>Candidatus Thermobaculaceae</taxon>
        <taxon>Thermobaculum</taxon>
    </lineage>
</organism>
<accession>D1CBP9</accession>
<name>D1CBP9_THET1</name>
<dbReference type="InterPro" id="IPR050508">
    <property type="entry name" value="Methyltransf_Superfamily"/>
</dbReference>
<dbReference type="Pfam" id="PF08241">
    <property type="entry name" value="Methyltransf_11"/>
    <property type="match status" value="1"/>
</dbReference>
<dbReference type="RefSeq" id="WP_012875249.1">
    <property type="nucleotide sequence ID" value="NC_013525.1"/>
</dbReference>
<dbReference type="PANTHER" id="PTHR42912">
    <property type="entry name" value="METHYLTRANSFERASE"/>
    <property type="match status" value="1"/>
</dbReference>
<dbReference type="EMBL" id="CP001825">
    <property type="protein sequence ID" value="ACZ42214.1"/>
    <property type="molecule type" value="Genomic_DNA"/>
</dbReference>
<dbReference type="Gene3D" id="3.40.50.150">
    <property type="entry name" value="Vaccinia Virus protein VP39"/>
    <property type="match status" value="1"/>
</dbReference>
<keyword evidence="2" id="KW-0489">Methyltransferase</keyword>
<sequence>MFEDYFAPIASKYDQWYQEPLGNYIDQLETSLVMALLAPQAGETIADVGAGTGRFAAQLARIGVNVVAIEPSGPMRDIGVRTTRDLSVRWINSTAEHMALADNSVDAAVAITVLEFVSYPEIVISEMKRIVRPHGRIVLGVLNALSPWAALYRYLGDLDIPPWPHAKFKSREDIGRLLGIESEEVKGCVHLAPDARPPFDEADKAGVRAGNQPAFLVAKKEVT</sequence>
<dbReference type="CDD" id="cd02440">
    <property type="entry name" value="AdoMet_MTases"/>
    <property type="match status" value="1"/>
</dbReference>
<dbReference type="InterPro" id="IPR029063">
    <property type="entry name" value="SAM-dependent_MTases_sf"/>
</dbReference>
<keyword evidence="2" id="KW-0808">Transferase</keyword>
<evidence type="ECO:0000313" key="3">
    <source>
        <dbReference type="Proteomes" id="UP000000323"/>
    </source>
</evidence>
<feature type="domain" description="Methyltransferase type 11" evidence="1">
    <location>
        <begin position="47"/>
        <end position="139"/>
    </location>
</feature>
<protein>
    <submittedName>
        <fullName evidence="2">Methyltransferase type 11</fullName>
    </submittedName>
</protein>
<dbReference type="AlphaFoldDB" id="D1CBP9"/>
<dbReference type="Proteomes" id="UP000000323">
    <property type="component" value="Chromosome 1"/>
</dbReference>
<dbReference type="eggNOG" id="COG2226">
    <property type="taxonomic scope" value="Bacteria"/>
</dbReference>
<evidence type="ECO:0000259" key="1">
    <source>
        <dbReference type="Pfam" id="PF08241"/>
    </source>
</evidence>